<evidence type="ECO:0000256" key="2">
    <source>
        <dbReference type="ARBA" id="ARBA00006654"/>
    </source>
</evidence>
<keyword evidence="8 12" id="KW-0732">Signal</keyword>
<keyword evidence="15" id="KW-1185">Reference proteome</keyword>
<dbReference type="FunFam" id="3.90.780.10:FF:000001">
    <property type="entry name" value="NT5E isoform 3"/>
    <property type="match status" value="1"/>
</dbReference>
<dbReference type="FunFam" id="3.60.21.10:FF:000020">
    <property type="entry name" value="NT5E isoform 4"/>
    <property type="match status" value="1"/>
</dbReference>
<dbReference type="OrthoDB" id="7722975at2759"/>
<dbReference type="CDD" id="cd07409">
    <property type="entry name" value="MPP_CD73_N"/>
    <property type="match status" value="1"/>
</dbReference>
<protein>
    <recommendedName>
        <fullName evidence="3">apyrase</fullName>
        <ecNumber evidence="3">3.6.1.5</ecNumber>
    </recommendedName>
</protein>
<feature type="domain" description="Calcineurin-like phosphoesterase" evidence="13">
    <location>
        <begin position="30"/>
        <end position="244"/>
    </location>
</feature>
<feature type="domain" description="5'-Nucleotidase C-terminal" evidence="14">
    <location>
        <begin position="338"/>
        <end position="510"/>
    </location>
</feature>
<sequence>MLRKVHFKLIFIILYFFINISASQNLFELSVVHFNDFHARYEQIGSVSGVCYDTPTCVGGFARLTTQIQEILAAKPDSILLNGGDNFQGTLYYSLGKWNITQQFLNKLPFDAIVLGNHEFDNGLDGVVPFITHSKAPVVCTNIDDSLEPSIQGTYTKSTVVERNGKKIGIIGVIYSKTNEISTTGKLKFLPESSTVNEEAERLVREEGVFTNIVLSHVGYDIDKEIAANASEKIGLIVGGHSHTFLYSGDDPQGPDAPEGPYPTIIKSKNNKDVLIVQAFAYTKYLGNITVFYDDNGEVVNYEGSPIYLSNDIPQDENITKELAPWKELVDSQGSVVLGSTHVTLSKTGCYFSECSLGNFVTDAYIFAYVDTVQNEAWTGAAIGITNAGGLRDTIGIGDVTYNDLLLAQPFGNTVDFGQIKGKYIKEVLEQGTKEYNNQRVLSDLKLLHVSGAQVVYNLTRPFGERVQSIKVRCQKCLVPEYEDLDLEETYNVAVNSYVAGGGDGYTAVSENIENLAIGQVDVEVFMKYLQSKSPVFQEVDGRITVYSDEEIRFKSNE</sequence>
<evidence type="ECO:0000256" key="4">
    <source>
        <dbReference type="ARBA" id="ARBA00022442"/>
    </source>
</evidence>
<evidence type="ECO:0000256" key="5">
    <source>
        <dbReference type="ARBA" id="ARBA00022525"/>
    </source>
</evidence>
<dbReference type="SUPFAM" id="SSF55816">
    <property type="entry name" value="5'-nucleotidase (syn. UDP-sugar hydrolase), C-terminal domain"/>
    <property type="match status" value="1"/>
</dbReference>
<dbReference type="PROSITE" id="PS00786">
    <property type="entry name" value="5_NUCLEOTIDASE_2"/>
    <property type="match status" value="1"/>
</dbReference>
<dbReference type="KEGG" id="soy:115883930"/>
<evidence type="ECO:0000259" key="13">
    <source>
        <dbReference type="Pfam" id="PF00149"/>
    </source>
</evidence>
<evidence type="ECO:0000256" key="10">
    <source>
        <dbReference type="ARBA" id="ARBA00022801"/>
    </source>
</evidence>
<evidence type="ECO:0000256" key="12">
    <source>
        <dbReference type="RuleBase" id="RU362119"/>
    </source>
</evidence>
<evidence type="ECO:0000256" key="6">
    <source>
        <dbReference type="ARBA" id="ARBA00022656"/>
    </source>
</evidence>
<dbReference type="Pfam" id="PF00149">
    <property type="entry name" value="Metallophos"/>
    <property type="match status" value="1"/>
</dbReference>
<keyword evidence="7" id="KW-0479">Metal-binding</keyword>
<evidence type="ECO:0000256" key="11">
    <source>
        <dbReference type="ARBA" id="ARBA00023240"/>
    </source>
</evidence>
<dbReference type="PRINTS" id="PR01607">
    <property type="entry name" value="APYRASEFAMLY"/>
</dbReference>
<evidence type="ECO:0000256" key="1">
    <source>
        <dbReference type="ARBA" id="ARBA00004613"/>
    </source>
</evidence>
<dbReference type="Pfam" id="PF02872">
    <property type="entry name" value="5_nucleotid_C"/>
    <property type="match status" value="1"/>
</dbReference>
<dbReference type="GO" id="GO:0006196">
    <property type="term" value="P:AMP catabolic process"/>
    <property type="evidence" value="ECO:0007669"/>
    <property type="project" value="TreeGrafter"/>
</dbReference>
<dbReference type="InterPro" id="IPR006146">
    <property type="entry name" value="5'-Nucleotdase_CS"/>
</dbReference>
<dbReference type="FunCoup" id="A0A6J2Y4M8">
    <property type="interactions" value="44"/>
</dbReference>
<evidence type="ECO:0000256" key="8">
    <source>
        <dbReference type="ARBA" id="ARBA00022729"/>
    </source>
</evidence>
<comment type="subcellular location">
    <subcellularLocation>
        <location evidence="1">Secreted</location>
    </subcellularLocation>
</comment>
<dbReference type="GeneID" id="115883930"/>
<dbReference type="SUPFAM" id="SSF56300">
    <property type="entry name" value="Metallo-dependent phosphatases"/>
    <property type="match status" value="1"/>
</dbReference>
<dbReference type="GO" id="GO:0090729">
    <property type="term" value="F:toxin activity"/>
    <property type="evidence" value="ECO:0007669"/>
    <property type="project" value="UniProtKB-KW"/>
</dbReference>
<evidence type="ECO:0000256" key="7">
    <source>
        <dbReference type="ARBA" id="ARBA00022723"/>
    </source>
</evidence>
<feature type="chain" id="PRO_5027133889" description="apyrase" evidence="12">
    <location>
        <begin position="23"/>
        <end position="558"/>
    </location>
</feature>
<dbReference type="EC" id="3.6.1.5" evidence="3"/>
<dbReference type="GO" id="GO:0004050">
    <property type="term" value="F:apyrase activity"/>
    <property type="evidence" value="ECO:0007669"/>
    <property type="project" value="UniProtKB-EC"/>
</dbReference>
<keyword evidence="6" id="KW-0800">Toxin</keyword>
<evidence type="ECO:0000256" key="3">
    <source>
        <dbReference type="ARBA" id="ARBA00012148"/>
    </source>
</evidence>
<dbReference type="InterPro" id="IPR036907">
    <property type="entry name" value="5'-Nucleotdase_C_sf"/>
</dbReference>
<dbReference type="Gene3D" id="3.90.780.10">
    <property type="entry name" value="5'-Nucleotidase, C-terminal domain"/>
    <property type="match status" value="1"/>
</dbReference>
<keyword evidence="11" id="KW-1199">Hemostasis impairing toxin</keyword>
<dbReference type="Gene3D" id="3.60.21.10">
    <property type="match status" value="1"/>
</dbReference>
<reference evidence="16" key="1">
    <citation type="submission" date="2025-08" db="UniProtKB">
        <authorList>
            <consortium name="RefSeq"/>
        </authorList>
    </citation>
    <scope>IDENTIFICATION</scope>
    <source>
        <tissue evidence="16">Gonads</tissue>
    </source>
</reference>
<organism evidence="15 16">
    <name type="scientific">Sitophilus oryzae</name>
    <name type="common">Rice weevil</name>
    <name type="synonym">Curculio oryzae</name>
    <dbReference type="NCBI Taxonomy" id="7048"/>
    <lineage>
        <taxon>Eukaryota</taxon>
        <taxon>Metazoa</taxon>
        <taxon>Ecdysozoa</taxon>
        <taxon>Arthropoda</taxon>
        <taxon>Hexapoda</taxon>
        <taxon>Insecta</taxon>
        <taxon>Pterygota</taxon>
        <taxon>Neoptera</taxon>
        <taxon>Endopterygota</taxon>
        <taxon>Coleoptera</taxon>
        <taxon>Polyphaga</taxon>
        <taxon>Cucujiformia</taxon>
        <taxon>Curculionidae</taxon>
        <taxon>Dryophthorinae</taxon>
        <taxon>Sitophilus</taxon>
    </lineage>
</organism>
<dbReference type="RefSeq" id="XP_030758221.1">
    <property type="nucleotide sequence ID" value="XM_030902361.1"/>
</dbReference>
<dbReference type="GO" id="GO:0005886">
    <property type="term" value="C:plasma membrane"/>
    <property type="evidence" value="ECO:0007669"/>
    <property type="project" value="TreeGrafter"/>
</dbReference>
<keyword evidence="5" id="KW-0964">Secreted</keyword>
<dbReference type="GO" id="GO:0046872">
    <property type="term" value="F:metal ion binding"/>
    <property type="evidence" value="ECO:0007669"/>
    <property type="project" value="UniProtKB-KW"/>
</dbReference>
<gene>
    <name evidence="16" type="primary">LOC115883930</name>
</gene>
<dbReference type="GO" id="GO:0005576">
    <property type="term" value="C:extracellular region"/>
    <property type="evidence" value="ECO:0007669"/>
    <property type="project" value="UniProtKB-SubCell"/>
</dbReference>
<dbReference type="InterPro" id="IPR006179">
    <property type="entry name" value="5_nucleotidase/apyrase"/>
</dbReference>
<dbReference type="GO" id="GO:0008253">
    <property type="term" value="F:5'-nucleotidase activity"/>
    <property type="evidence" value="ECO:0007669"/>
    <property type="project" value="TreeGrafter"/>
</dbReference>
<feature type="signal peptide" evidence="12">
    <location>
        <begin position="1"/>
        <end position="22"/>
    </location>
</feature>
<dbReference type="PANTHER" id="PTHR11575">
    <property type="entry name" value="5'-NUCLEOTIDASE-RELATED"/>
    <property type="match status" value="1"/>
</dbReference>
<comment type="similarity">
    <text evidence="2 12">Belongs to the 5'-nucleotidase family.</text>
</comment>
<evidence type="ECO:0000259" key="14">
    <source>
        <dbReference type="Pfam" id="PF02872"/>
    </source>
</evidence>
<keyword evidence="9 12" id="KW-0547">Nucleotide-binding</keyword>
<keyword evidence="4" id="KW-1201">Platelet aggregation inhibiting toxin</keyword>
<accession>A0A6J2Y4M8</accession>
<dbReference type="Proteomes" id="UP000504635">
    <property type="component" value="Unplaced"/>
</dbReference>
<dbReference type="InterPro" id="IPR029052">
    <property type="entry name" value="Metallo-depent_PP-like"/>
</dbReference>
<keyword evidence="10 12" id="KW-0378">Hydrolase</keyword>
<evidence type="ECO:0000313" key="15">
    <source>
        <dbReference type="Proteomes" id="UP000504635"/>
    </source>
</evidence>
<evidence type="ECO:0000256" key="9">
    <source>
        <dbReference type="ARBA" id="ARBA00022741"/>
    </source>
</evidence>
<proteinExistence type="inferred from homology"/>
<dbReference type="PANTHER" id="PTHR11575:SF32">
    <property type="entry name" value="APYRASE-LIKE PROTEIN"/>
    <property type="match status" value="1"/>
</dbReference>
<dbReference type="InParanoid" id="A0A6J2Y4M8"/>
<name>A0A6J2Y4M8_SITOR</name>
<dbReference type="AlphaFoldDB" id="A0A6J2Y4M8"/>
<dbReference type="InterPro" id="IPR004843">
    <property type="entry name" value="Calcineurin-like_PHP"/>
</dbReference>
<evidence type="ECO:0000313" key="16">
    <source>
        <dbReference type="RefSeq" id="XP_030758221.1"/>
    </source>
</evidence>
<dbReference type="InterPro" id="IPR008334">
    <property type="entry name" value="5'-Nucleotdase_C"/>
</dbReference>
<dbReference type="GO" id="GO:0000166">
    <property type="term" value="F:nucleotide binding"/>
    <property type="evidence" value="ECO:0007669"/>
    <property type="project" value="UniProtKB-KW"/>
</dbReference>